<dbReference type="PANTHER" id="PTHR21432">
    <property type="entry name" value="ACETYL-COA HYDROLASE-RELATED"/>
    <property type="match status" value="1"/>
</dbReference>
<evidence type="ECO:0000256" key="1">
    <source>
        <dbReference type="ARBA" id="ARBA00009632"/>
    </source>
</evidence>
<dbReference type="GO" id="GO:0006083">
    <property type="term" value="P:acetate metabolic process"/>
    <property type="evidence" value="ECO:0007669"/>
    <property type="project" value="InterPro"/>
</dbReference>
<accession>A0A9D7SIJ8</accession>
<dbReference type="AlphaFoldDB" id="A0A9D7SIJ8"/>
<name>A0A9D7SIJ8_9BACT</name>
<proteinExistence type="inferred from homology"/>
<evidence type="ECO:0000259" key="3">
    <source>
        <dbReference type="Pfam" id="PF02550"/>
    </source>
</evidence>
<dbReference type="Gene3D" id="3.40.1080.20">
    <property type="entry name" value="Acetyl-CoA hydrolase/transferase C-terminal domain"/>
    <property type="match status" value="1"/>
</dbReference>
<feature type="domain" description="Acetyl-CoA hydrolase/transferase C-terminal" evidence="4">
    <location>
        <begin position="271"/>
        <end position="423"/>
    </location>
</feature>
<comment type="caution">
    <text evidence="5">The sequence shown here is derived from an EMBL/GenBank/DDBJ whole genome shotgun (WGS) entry which is preliminary data.</text>
</comment>
<dbReference type="EMBL" id="JADKIO010000008">
    <property type="protein sequence ID" value="MBK9797127.1"/>
    <property type="molecule type" value="Genomic_DNA"/>
</dbReference>
<dbReference type="GO" id="GO:0016787">
    <property type="term" value="F:hydrolase activity"/>
    <property type="evidence" value="ECO:0007669"/>
    <property type="project" value="UniProtKB-KW"/>
</dbReference>
<dbReference type="PANTHER" id="PTHR21432:SF20">
    <property type="entry name" value="ACETYL-COA HYDROLASE"/>
    <property type="match status" value="1"/>
</dbReference>
<dbReference type="GO" id="GO:0008775">
    <property type="term" value="F:acetate CoA-transferase activity"/>
    <property type="evidence" value="ECO:0007669"/>
    <property type="project" value="InterPro"/>
</dbReference>
<dbReference type="Pfam" id="PF13336">
    <property type="entry name" value="AcetylCoA_hyd_C"/>
    <property type="match status" value="1"/>
</dbReference>
<dbReference type="Pfam" id="PF02550">
    <property type="entry name" value="AcetylCoA_hydro"/>
    <property type="match status" value="1"/>
</dbReference>
<comment type="similarity">
    <text evidence="1">Belongs to the acetyl-CoA hydrolase/transferase family.</text>
</comment>
<evidence type="ECO:0000259" key="4">
    <source>
        <dbReference type="Pfam" id="PF13336"/>
    </source>
</evidence>
<dbReference type="InterPro" id="IPR046433">
    <property type="entry name" value="ActCoA_hydro"/>
</dbReference>
<gene>
    <name evidence="5" type="ORF">IPP58_11630</name>
</gene>
<dbReference type="Gene3D" id="3.40.1080.10">
    <property type="entry name" value="Glutaconate Coenzyme A-transferase"/>
    <property type="match status" value="1"/>
</dbReference>
<feature type="domain" description="Acetyl-CoA hydrolase/transferase N-terminal" evidence="3">
    <location>
        <begin position="5"/>
        <end position="178"/>
    </location>
</feature>
<sequence>MEWKRTYQERLTSAEEAVTTVLSGDRVVVGHAAGAPEVLLKALVARRSRLREVELVHMLCLGDGGYLAEGMEPHFRFNGIFVGSNNRKAVEENRGDYTPCYFHEFPGLFSSQLPVDVALIQVTPPNAAGFCSFGVSCDYTKPAAHQAKIVIAESNEQMPWIGGDNLIHVSQLHHIVATSHPIFELPLPRIGETERLIGEHCATLVEDGSTLQLGIGAIPDAVLMFLKDKKDLGIHSEMFSDGLIDLVELGVVNGRRKSIHKGELVSTFLMGSQRLYDFVHKNDQVKLYPVDYVNHPTVIMQNSRMVSINSCIEVDLMGQVGSESIGLRQFSGVGGQVDFVRGASMAVGGKSIIAVPSTAAGGKLSRIVPFLAQGAAVSTSRNDVDYVVTEYGIAHLKGKTLRQRAQSLIAIAHPAFRDELEEEFARRFAATLCAVGV</sequence>
<dbReference type="Proteomes" id="UP000886657">
    <property type="component" value="Unassembled WGS sequence"/>
</dbReference>
<keyword evidence="5" id="KW-0378">Hydrolase</keyword>
<dbReference type="SUPFAM" id="SSF100950">
    <property type="entry name" value="NagB/RpiA/CoA transferase-like"/>
    <property type="match status" value="2"/>
</dbReference>
<organism evidence="5 6">
    <name type="scientific">Candidatus Geothrix skivensis</name>
    <dbReference type="NCBI Taxonomy" id="2954439"/>
    <lineage>
        <taxon>Bacteria</taxon>
        <taxon>Pseudomonadati</taxon>
        <taxon>Acidobacteriota</taxon>
        <taxon>Holophagae</taxon>
        <taxon>Holophagales</taxon>
        <taxon>Holophagaceae</taxon>
        <taxon>Geothrix</taxon>
    </lineage>
</organism>
<dbReference type="InterPro" id="IPR038460">
    <property type="entry name" value="AcetylCoA_hyd_C_sf"/>
</dbReference>
<protein>
    <submittedName>
        <fullName evidence="5">Acetyl-CoA hydrolase/transferase family protein</fullName>
    </submittedName>
</protein>
<evidence type="ECO:0000313" key="6">
    <source>
        <dbReference type="Proteomes" id="UP000886657"/>
    </source>
</evidence>
<keyword evidence="2" id="KW-0808">Transferase</keyword>
<dbReference type="InterPro" id="IPR003702">
    <property type="entry name" value="ActCoA_hydro_N"/>
</dbReference>
<dbReference type="InterPro" id="IPR037171">
    <property type="entry name" value="NagB/RpiA_transferase-like"/>
</dbReference>
<evidence type="ECO:0000256" key="2">
    <source>
        <dbReference type="ARBA" id="ARBA00022679"/>
    </source>
</evidence>
<dbReference type="Gene3D" id="3.30.750.70">
    <property type="entry name" value="4-hydroxybutyrate coenzyme like domains"/>
    <property type="match status" value="1"/>
</dbReference>
<evidence type="ECO:0000313" key="5">
    <source>
        <dbReference type="EMBL" id="MBK9797127.1"/>
    </source>
</evidence>
<reference evidence="5" key="1">
    <citation type="submission" date="2020-10" db="EMBL/GenBank/DDBJ databases">
        <title>Connecting structure to function with the recovery of over 1000 high-quality activated sludge metagenome-assembled genomes encoding full-length rRNA genes using long-read sequencing.</title>
        <authorList>
            <person name="Singleton C.M."/>
            <person name="Petriglieri F."/>
            <person name="Kristensen J.M."/>
            <person name="Kirkegaard R.H."/>
            <person name="Michaelsen T.Y."/>
            <person name="Andersen M.H."/>
            <person name="Karst S.M."/>
            <person name="Dueholm M.S."/>
            <person name="Nielsen P.H."/>
            <person name="Albertsen M."/>
        </authorList>
    </citation>
    <scope>NUCLEOTIDE SEQUENCE</scope>
    <source>
        <strain evidence="5">Skiv_18-Q3-R9-52_MAXAC.067</strain>
    </source>
</reference>
<dbReference type="InterPro" id="IPR026888">
    <property type="entry name" value="AcetylCoA_hyd_C"/>
</dbReference>